<keyword evidence="2 4" id="KW-0238">DNA-binding</keyword>
<reference evidence="7 8" key="1">
    <citation type="submission" date="2018-04" db="EMBL/GenBank/DDBJ databases">
        <authorList>
            <person name="Li G."/>
            <person name="Du W."/>
            <person name="Bai Y."/>
        </authorList>
    </citation>
    <scope>NUCLEOTIDE SEQUENCE [LARGE SCALE GENOMIC DNA]</scope>
    <source>
        <strain evidence="7 8">YYYZ-3</strain>
    </source>
</reference>
<keyword evidence="8" id="KW-1185">Reference proteome</keyword>
<dbReference type="Proteomes" id="UP001318401">
    <property type="component" value="Unassembled WGS sequence"/>
</dbReference>
<dbReference type="SUPFAM" id="SSF56349">
    <property type="entry name" value="DNA breaking-rejoining enzymes"/>
    <property type="match status" value="1"/>
</dbReference>
<accession>A0ABX2B7F4</accession>
<dbReference type="Pfam" id="PF00589">
    <property type="entry name" value="Phage_integrase"/>
    <property type="match status" value="1"/>
</dbReference>
<dbReference type="CDD" id="cd00796">
    <property type="entry name" value="INT_Rci_Hp1_C"/>
    <property type="match status" value="1"/>
</dbReference>
<dbReference type="Gene3D" id="1.10.150.130">
    <property type="match status" value="1"/>
</dbReference>
<dbReference type="InterPro" id="IPR010998">
    <property type="entry name" value="Integrase_recombinase_N"/>
</dbReference>
<dbReference type="PANTHER" id="PTHR30349:SF93">
    <property type="entry name" value="FELS-2 PROPHAGE PROTEIN"/>
    <property type="match status" value="1"/>
</dbReference>
<protein>
    <submittedName>
        <fullName evidence="7">Integrase</fullName>
    </submittedName>
</protein>
<dbReference type="PROSITE" id="PS51900">
    <property type="entry name" value="CB"/>
    <property type="match status" value="1"/>
</dbReference>
<keyword evidence="3" id="KW-0233">DNA recombination</keyword>
<evidence type="ECO:0000256" key="4">
    <source>
        <dbReference type="PROSITE-ProRule" id="PRU01248"/>
    </source>
</evidence>
<organism evidence="7 8">
    <name type="scientific">Vreelandella venusta</name>
    <dbReference type="NCBI Taxonomy" id="44935"/>
    <lineage>
        <taxon>Bacteria</taxon>
        <taxon>Pseudomonadati</taxon>
        <taxon>Pseudomonadota</taxon>
        <taxon>Gammaproteobacteria</taxon>
        <taxon>Oceanospirillales</taxon>
        <taxon>Halomonadaceae</taxon>
        <taxon>Vreelandella</taxon>
    </lineage>
</organism>
<feature type="domain" description="Core-binding (CB)" evidence="6">
    <location>
        <begin position="59"/>
        <end position="138"/>
    </location>
</feature>
<dbReference type="InterPro" id="IPR044068">
    <property type="entry name" value="CB"/>
</dbReference>
<dbReference type="InterPro" id="IPR002104">
    <property type="entry name" value="Integrase_catalytic"/>
</dbReference>
<keyword evidence="1" id="KW-0229">DNA integration</keyword>
<dbReference type="RefSeq" id="WP_125745643.1">
    <property type="nucleotide sequence ID" value="NZ_CP034367.1"/>
</dbReference>
<dbReference type="InterPro" id="IPR050090">
    <property type="entry name" value="Tyrosine_recombinase_XerCD"/>
</dbReference>
<gene>
    <name evidence="7" type="ORF">DDR56_01320</name>
</gene>
<evidence type="ECO:0000259" key="5">
    <source>
        <dbReference type="PROSITE" id="PS51898"/>
    </source>
</evidence>
<comment type="caution">
    <text evidence="7">The sequence shown here is derived from an EMBL/GenBank/DDBJ whole genome shotgun (WGS) entry which is preliminary data.</text>
</comment>
<proteinExistence type="predicted"/>
<dbReference type="InterPro" id="IPR057084">
    <property type="entry name" value="Int_N"/>
</dbReference>
<dbReference type="EMBL" id="QDKN01000001">
    <property type="protein sequence ID" value="NPT29226.1"/>
    <property type="molecule type" value="Genomic_DNA"/>
</dbReference>
<name>A0ABX2B7F4_9GAMM</name>
<evidence type="ECO:0000259" key="6">
    <source>
        <dbReference type="PROSITE" id="PS51900"/>
    </source>
</evidence>
<feature type="domain" description="Tyr recombinase" evidence="5">
    <location>
        <begin position="160"/>
        <end position="323"/>
    </location>
</feature>
<dbReference type="InterPro" id="IPR013762">
    <property type="entry name" value="Integrase-like_cat_sf"/>
</dbReference>
<evidence type="ECO:0000313" key="7">
    <source>
        <dbReference type="EMBL" id="NPT29226.1"/>
    </source>
</evidence>
<sequence>MAIKKVENGWQVDVRPFGVHGKRVRKTFPSQAKAKRFESYVLGQAAIGEPYGPKKRDKRRLKDLIQLWFNYHGVSLRDGQRRFSQLNALADMMGNPLASTITPADATRLRQKRLESGITPNTVNHDQAHLRAVFNTLIKLDEWSDTNPFAKVQPLRLQEKELSYLTHEDINALFEALSESSNPDVLLITHLCLVTGARWSEAQYLRAEMLRNSRVTFSTTKNGRNRTIPLPEDLYQALLAHGPRIGRLFPTPAYKAFSAALIKAKITLPTGQRTHVLRHTFASHFMMNGGDVLTLQKILGHQTISMTMRYAHLSPDHLADAIKYAPKISVDKKWTLEETGE</sequence>
<evidence type="ECO:0000256" key="3">
    <source>
        <dbReference type="ARBA" id="ARBA00023172"/>
    </source>
</evidence>
<evidence type="ECO:0000256" key="1">
    <source>
        <dbReference type="ARBA" id="ARBA00022908"/>
    </source>
</evidence>
<dbReference type="Gene3D" id="1.10.443.10">
    <property type="entry name" value="Intergrase catalytic core"/>
    <property type="match status" value="1"/>
</dbReference>
<evidence type="ECO:0000256" key="2">
    <source>
        <dbReference type="ARBA" id="ARBA00023125"/>
    </source>
</evidence>
<evidence type="ECO:0000313" key="8">
    <source>
        <dbReference type="Proteomes" id="UP001318401"/>
    </source>
</evidence>
<dbReference type="InterPro" id="IPR011010">
    <property type="entry name" value="DNA_brk_join_enz"/>
</dbReference>
<dbReference type="Pfam" id="PF24624">
    <property type="entry name" value="Int_N"/>
    <property type="match status" value="1"/>
</dbReference>
<dbReference type="PROSITE" id="PS51898">
    <property type="entry name" value="TYR_RECOMBINASE"/>
    <property type="match status" value="1"/>
</dbReference>
<dbReference type="PANTHER" id="PTHR30349">
    <property type="entry name" value="PHAGE INTEGRASE-RELATED"/>
    <property type="match status" value="1"/>
</dbReference>